<evidence type="ECO:0000313" key="8">
    <source>
        <dbReference type="EMBL" id="EHQ60432.1"/>
    </source>
</evidence>
<evidence type="ECO:0000256" key="2">
    <source>
        <dbReference type="ARBA" id="ARBA00022801"/>
    </source>
</evidence>
<dbReference type="InterPro" id="IPR000523">
    <property type="entry name" value="Mg_chelatse_chII-like_cat_dom"/>
</dbReference>
<dbReference type="Proteomes" id="UP000003900">
    <property type="component" value="Unassembled WGS sequence"/>
</dbReference>
<dbReference type="InterPro" id="IPR020568">
    <property type="entry name" value="Ribosomal_Su5_D2-typ_SF"/>
</dbReference>
<dbReference type="STRING" id="1131935.PDENDC454_20350"/>
<dbReference type="CDD" id="cd00009">
    <property type="entry name" value="AAA"/>
    <property type="match status" value="1"/>
</dbReference>
<dbReference type="PRINTS" id="PR00830">
    <property type="entry name" value="ENDOLAPTASE"/>
</dbReference>
<dbReference type="Pfam" id="PF01078">
    <property type="entry name" value="Mg_chelatase"/>
    <property type="match status" value="1"/>
</dbReference>
<dbReference type="InterPro" id="IPR025943">
    <property type="entry name" value="Sigma_54_int_dom_ATP-bd_2"/>
</dbReference>
<comment type="catalytic activity">
    <reaction evidence="5">
        <text>Hydrolysis of proteins in presence of ATP.</text>
        <dbReference type="EC" id="3.4.21.53"/>
    </reaction>
</comment>
<evidence type="ECO:0000256" key="4">
    <source>
        <dbReference type="ARBA" id="ARBA00026070"/>
    </source>
</evidence>
<dbReference type="Pfam" id="PF05362">
    <property type="entry name" value="Lon_C"/>
    <property type="match status" value="1"/>
</dbReference>
<feature type="active site" evidence="5">
    <location>
        <position position="489"/>
    </location>
</feature>
<keyword evidence="6" id="KW-1133">Transmembrane helix</keyword>
<evidence type="ECO:0000256" key="5">
    <source>
        <dbReference type="PROSITE-ProRule" id="PRU01122"/>
    </source>
</evidence>
<dbReference type="RefSeq" id="WP_006678558.1">
    <property type="nucleotide sequence ID" value="NZ_AHKH01000071.1"/>
</dbReference>
<keyword evidence="6" id="KW-0472">Membrane</keyword>
<organism evidence="8 9">
    <name type="scientific">Paenibacillus dendritiformis C454</name>
    <dbReference type="NCBI Taxonomy" id="1131935"/>
    <lineage>
        <taxon>Bacteria</taxon>
        <taxon>Bacillati</taxon>
        <taxon>Bacillota</taxon>
        <taxon>Bacilli</taxon>
        <taxon>Bacillales</taxon>
        <taxon>Paenibacillaceae</taxon>
        <taxon>Paenibacillus</taxon>
    </lineage>
</organism>
<evidence type="ECO:0000256" key="1">
    <source>
        <dbReference type="ARBA" id="ARBA00022670"/>
    </source>
</evidence>
<proteinExistence type="inferred from homology"/>
<dbReference type="EMBL" id="AHKH01000071">
    <property type="protein sequence ID" value="EHQ60432.1"/>
    <property type="molecule type" value="Genomic_DNA"/>
</dbReference>
<feature type="transmembrane region" description="Helical" evidence="6">
    <location>
        <begin position="6"/>
        <end position="26"/>
    </location>
</feature>
<dbReference type="OrthoDB" id="2318150at2"/>
<dbReference type="MEROPS" id="S16.005"/>
<dbReference type="GO" id="GO:0004252">
    <property type="term" value="F:serine-type endopeptidase activity"/>
    <property type="evidence" value="ECO:0007669"/>
    <property type="project" value="UniProtKB-UniRule"/>
</dbReference>
<comment type="subunit">
    <text evidence="4">Homohexamer. Organized in a ring with a central cavity.</text>
</comment>
<dbReference type="PROSITE" id="PS51786">
    <property type="entry name" value="LON_PROTEOLYTIC"/>
    <property type="match status" value="1"/>
</dbReference>
<dbReference type="InterPro" id="IPR027065">
    <property type="entry name" value="Lon_Prtase"/>
</dbReference>
<keyword evidence="3 5" id="KW-0720">Serine protease</keyword>
<evidence type="ECO:0000313" key="9">
    <source>
        <dbReference type="Proteomes" id="UP000003900"/>
    </source>
</evidence>
<accession>H3SKI6</accession>
<dbReference type="GO" id="GO:0006508">
    <property type="term" value="P:proteolysis"/>
    <property type="evidence" value="ECO:0007669"/>
    <property type="project" value="UniProtKB-KW"/>
</dbReference>
<gene>
    <name evidence="8" type="ORF">PDENDC454_20350</name>
</gene>
<evidence type="ECO:0000259" key="7">
    <source>
        <dbReference type="PROSITE" id="PS51786"/>
    </source>
</evidence>
<keyword evidence="2 5" id="KW-0378">Hydrolase</keyword>
<dbReference type="SUPFAM" id="SSF52540">
    <property type="entry name" value="P-loop containing nucleoside triphosphate hydrolases"/>
    <property type="match status" value="1"/>
</dbReference>
<dbReference type="InterPro" id="IPR008268">
    <property type="entry name" value="Peptidase_S16_AS"/>
</dbReference>
<dbReference type="PROSITE" id="PS00676">
    <property type="entry name" value="SIGMA54_INTERACT_2"/>
    <property type="match status" value="1"/>
</dbReference>
<dbReference type="InterPro" id="IPR014721">
    <property type="entry name" value="Ribsml_uS5_D2-typ_fold_subgr"/>
</dbReference>
<name>H3SKI6_9BACL</name>
<sequence>MNLSIILMLINAFFAVVIGIYFWNLLRNQKGNRTAVDRESKKEMDKLNKLRSISLTKPLAEKTRPTTMNDIVGQRDGLKALKAALCSSNPQHVIVYGPPGVGKTAAARVVLEEAKKNPSSPFTKEAKFTEIDATTARFDERGIADPLIGSVHDPIYQGAGAMGVAGIPQPKPGAVTKAHGGMLFIDEIGELHPIQMNKLLKVLEDRKVFLESAYYNSEDSNIPTYIHDIFQNGLPADFRLVGATTRSPQELPPALRSRCMEVYFRPLLPAEIESIAEHAVRKIGFPPSEAAVNMVKRYATNGREAVNMIQLAAGLAMSEGRSAIEGADVEWVANSSQIPPRPDRKVPSEPQIGLVNGLAVYGPSMGALLEIEVNSIRVKNGTGTYTITGVVDEEELGGGSRTLRRKSMAKGSVENVLTVLRSLGYEPSNYDLHINFPGGSPVDGPSAGVAMVIAIASAMNQWPVDNKLAMTGEISIHGRVKPVGGVLAKVEAAFQAGATRVLIPKENWLEIFSDLEGGLQVIPIEHVDEAFAHTFGHVMEEGAHPAAKPYERAAGAAMPLLHAEASEKGAHPESKG</sequence>
<dbReference type="PROSITE" id="PS01046">
    <property type="entry name" value="LON_SER"/>
    <property type="match status" value="1"/>
</dbReference>
<evidence type="ECO:0000256" key="3">
    <source>
        <dbReference type="ARBA" id="ARBA00022825"/>
    </source>
</evidence>
<keyword evidence="9" id="KW-1185">Reference proteome</keyword>
<feature type="domain" description="Lon proteolytic" evidence="7">
    <location>
        <begin position="349"/>
        <end position="537"/>
    </location>
</feature>
<dbReference type="Gene3D" id="3.40.50.300">
    <property type="entry name" value="P-loop containing nucleotide triphosphate hydrolases"/>
    <property type="match status" value="1"/>
</dbReference>
<dbReference type="GO" id="GO:0030163">
    <property type="term" value="P:protein catabolic process"/>
    <property type="evidence" value="ECO:0007669"/>
    <property type="project" value="InterPro"/>
</dbReference>
<dbReference type="Gene3D" id="3.30.230.10">
    <property type="match status" value="1"/>
</dbReference>
<dbReference type="InterPro" id="IPR003593">
    <property type="entry name" value="AAA+_ATPase"/>
</dbReference>
<dbReference type="PANTHER" id="PTHR10046">
    <property type="entry name" value="ATP DEPENDENT LON PROTEASE FAMILY MEMBER"/>
    <property type="match status" value="1"/>
</dbReference>
<dbReference type="EC" id="3.4.21.53" evidence="5"/>
<reference evidence="8 9" key="1">
    <citation type="journal article" date="2012" name="J. Bacteriol.">
        <title>Genome Sequence of the Pattern-Forming Social Bacterium Paenibacillus dendritiformis C454 Chiral Morphotype.</title>
        <authorList>
            <person name="Sirota-Madi A."/>
            <person name="Olender T."/>
            <person name="Helman Y."/>
            <person name="Brainis I."/>
            <person name="Finkelshtein A."/>
            <person name="Roth D."/>
            <person name="Hagai E."/>
            <person name="Leshkowitz D."/>
            <person name="Brodsky L."/>
            <person name="Galatenko V."/>
            <person name="Nikolaev V."/>
            <person name="Gutnick D.L."/>
            <person name="Lancet D."/>
            <person name="Ben-Jacob E."/>
        </authorList>
    </citation>
    <scope>NUCLEOTIDE SEQUENCE [LARGE SCALE GENOMIC DNA]</scope>
    <source>
        <strain evidence="8 9">C454</strain>
    </source>
</reference>
<dbReference type="InterPro" id="IPR008269">
    <property type="entry name" value="Lon_proteolytic"/>
</dbReference>
<evidence type="ECO:0000256" key="6">
    <source>
        <dbReference type="SAM" id="Phobius"/>
    </source>
</evidence>
<dbReference type="AlphaFoldDB" id="H3SKI6"/>
<keyword evidence="1 5" id="KW-0645">Protease</keyword>
<feature type="active site" evidence="5">
    <location>
        <position position="446"/>
    </location>
</feature>
<keyword evidence="6" id="KW-0812">Transmembrane</keyword>
<dbReference type="InterPro" id="IPR014251">
    <property type="entry name" value="Spore_LonB"/>
</dbReference>
<dbReference type="GO" id="GO:0004176">
    <property type="term" value="F:ATP-dependent peptidase activity"/>
    <property type="evidence" value="ECO:0007669"/>
    <property type="project" value="UniProtKB-UniRule"/>
</dbReference>
<dbReference type="PATRIC" id="fig|1131935.3.peg.4238"/>
<comment type="similarity">
    <text evidence="5">Belongs to the peptidase S16 family.</text>
</comment>
<dbReference type="SMART" id="SM00382">
    <property type="entry name" value="AAA"/>
    <property type="match status" value="1"/>
</dbReference>
<dbReference type="SUPFAM" id="SSF54211">
    <property type="entry name" value="Ribosomal protein S5 domain 2-like"/>
    <property type="match status" value="1"/>
</dbReference>
<comment type="caution">
    <text evidence="8">The sequence shown here is derived from an EMBL/GenBank/DDBJ whole genome shotgun (WGS) entry which is preliminary data.</text>
</comment>
<dbReference type="InterPro" id="IPR027417">
    <property type="entry name" value="P-loop_NTPase"/>
</dbReference>
<protein>
    <recommendedName>
        <fullName evidence="5">endopeptidase La</fullName>
        <ecNumber evidence="5">3.4.21.53</ecNumber>
    </recommendedName>
</protein>
<dbReference type="NCBIfam" id="TIGR02902">
    <property type="entry name" value="spore_lonB"/>
    <property type="match status" value="1"/>
</dbReference>
<dbReference type="GO" id="GO:0005524">
    <property type="term" value="F:ATP binding"/>
    <property type="evidence" value="ECO:0007669"/>
    <property type="project" value="InterPro"/>
</dbReference>